<protein>
    <submittedName>
        <fullName evidence="2">Uncharacterized protein</fullName>
    </submittedName>
</protein>
<dbReference type="Proteomes" id="UP000254280">
    <property type="component" value="Unassembled WGS sequence"/>
</dbReference>
<reference evidence="2 3" key="1">
    <citation type="submission" date="2018-06" db="EMBL/GenBank/DDBJ databases">
        <authorList>
            <consortium name="Pathogen Informatics"/>
            <person name="Doyle S."/>
        </authorList>
    </citation>
    <scope>NUCLEOTIDE SEQUENCE [LARGE SCALE GENOMIC DNA]</scope>
    <source>
        <strain evidence="2 3">NCTC10699</strain>
    </source>
</reference>
<dbReference type="AlphaFoldDB" id="A0A379B475"/>
<evidence type="ECO:0000313" key="3">
    <source>
        <dbReference type="Proteomes" id="UP000254280"/>
    </source>
</evidence>
<name>A0A379B475_9PAST</name>
<evidence type="ECO:0000256" key="1">
    <source>
        <dbReference type="SAM" id="MobiDB-lite"/>
    </source>
</evidence>
<accession>A0A379B475</accession>
<keyword evidence="3" id="KW-1185">Reference proteome</keyword>
<proteinExistence type="predicted"/>
<feature type="compositionally biased region" description="Polar residues" evidence="1">
    <location>
        <begin position="1"/>
        <end position="21"/>
    </location>
</feature>
<organism evidence="2 3">
    <name type="scientific">[Pasteurella] mairii</name>
    <dbReference type="NCBI Taxonomy" id="757"/>
    <lineage>
        <taxon>Bacteria</taxon>
        <taxon>Pseudomonadati</taxon>
        <taxon>Pseudomonadota</taxon>
        <taxon>Gammaproteobacteria</taxon>
        <taxon>Pasteurellales</taxon>
        <taxon>Pasteurellaceae</taxon>
    </lineage>
</organism>
<feature type="region of interest" description="Disordered" evidence="1">
    <location>
        <begin position="1"/>
        <end position="26"/>
    </location>
</feature>
<evidence type="ECO:0000313" key="2">
    <source>
        <dbReference type="EMBL" id="SUB33311.1"/>
    </source>
</evidence>
<dbReference type="EMBL" id="UGSS01000002">
    <property type="protein sequence ID" value="SUB33311.1"/>
    <property type="molecule type" value="Genomic_DNA"/>
</dbReference>
<sequence>MAVLNTGGQQNLAMISQNSQNGKRDLSSIHVRQLTKSEIQSLRESKREAYERMMKLD</sequence>
<gene>
    <name evidence="2" type="ORF">NCTC10699_00924</name>
</gene>